<feature type="chain" id="PRO_5011988121" description="Chitin-binding type-4 domain-containing protein" evidence="1">
    <location>
        <begin position="20"/>
        <end position="208"/>
    </location>
</feature>
<protein>
    <recommendedName>
        <fullName evidence="4">Chitin-binding type-4 domain-containing protein</fullName>
    </recommendedName>
</protein>
<dbReference type="AlphaFoldDB" id="A0A1Y1XUP9"/>
<dbReference type="PANTHER" id="PTHR36182">
    <property type="entry name" value="PROTEIN, PUTATIVE (AFU_ORTHOLOGUE AFUA_6G10930)-RELATED"/>
    <property type="match status" value="1"/>
</dbReference>
<reference evidence="2 3" key="1">
    <citation type="submission" date="2016-07" db="EMBL/GenBank/DDBJ databases">
        <title>Pervasive Adenine N6-methylation of Active Genes in Fungi.</title>
        <authorList>
            <consortium name="DOE Joint Genome Institute"/>
            <person name="Mondo S.J."/>
            <person name="Dannebaum R.O."/>
            <person name="Kuo R.C."/>
            <person name="Labutti K."/>
            <person name="Haridas S."/>
            <person name="Kuo A."/>
            <person name="Salamov A."/>
            <person name="Ahrendt S.R."/>
            <person name="Lipzen A."/>
            <person name="Sullivan W."/>
            <person name="Andreopoulos W.B."/>
            <person name="Clum A."/>
            <person name="Lindquist E."/>
            <person name="Daum C."/>
            <person name="Ramamoorthy G.K."/>
            <person name="Gryganskyi A."/>
            <person name="Culley D."/>
            <person name="Magnuson J.K."/>
            <person name="James T.Y."/>
            <person name="O'Malley M.A."/>
            <person name="Stajich J.E."/>
            <person name="Spatafora J.W."/>
            <person name="Visel A."/>
            <person name="Grigoriev I.V."/>
        </authorList>
    </citation>
    <scope>NUCLEOTIDE SEQUENCE [LARGE SCALE GENOMIC DNA]</scope>
    <source>
        <strain evidence="2 3">CBS 931.73</strain>
    </source>
</reference>
<comment type="caution">
    <text evidence="2">The sequence shown here is derived from an EMBL/GenBank/DDBJ whole genome shotgun (WGS) entry which is preliminary data.</text>
</comment>
<dbReference type="PANTHER" id="PTHR36182:SF1">
    <property type="entry name" value="PROTEIN, PUTATIVE (AFU_ORTHOLOGUE AFUA_6G10930)-RELATED"/>
    <property type="match status" value="1"/>
</dbReference>
<evidence type="ECO:0000313" key="2">
    <source>
        <dbReference type="EMBL" id="ORX89497.1"/>
    </source>
</evidence>
<sequence>MTFNHKIVTLLLLPLLVYSHMEMKSPPARHSVFSKYYRDHDPDWDITSPLGGKRTYPCQGYKKGPIQGTYKAGQSIPIEIVGPNTHKGGHCQFSISFDDKKFVVIKDVMHTCLTKSGTKFSIKLPSSSPNSNNATLAWSWINAEGNREYYMNCADIRITGGKKDGYIKGPELLVANYKGYPTVGEFYFEWEDDGQDKFDKRRIITIRA</sequence>
<evidence type="ECO:0000313" key="3">
    <source>
        <dbReference type="Proteomes" id="UP000193498"/>
    </source>
</evidence>
<dbReference type="OrthoDB" id="2342176at2759"/>
<organism evidence="2 3">
    <name type="scientific">Basidiobolus meristosporus CBS 931.73</name>
    <dbReference type="NCBI Taxonomy" id="1314790"/>
    <lineage>
        <taxon>Eukaryota</taxon>
        <taxon>Fungi</taxon>
        <taxon>Fungi incertae sedis</taxon>
        <taxon>Zoopagomycota</taxon>
        <taxon>Entomophthoromycotina</taxon>
        <taxon>Basidiobolomycetes</taxon>
        <taxon>Basidiobolales</taxon>
        <taxon>Basidiobolaceae</taxon>
        <taxon>Basidiobolus</taxon>
    </lineage>
</organism>
<keyword evidence="1" id="KW-0732">Signal</keyword>
<dbReference type="InParanoid" id="A0A1Y1XUP9"/>
<evidence type="ECO:0000256" key="1">
    <source>
        <dbReference type="SAM" id="SignalP"/>
    </source>
</evidence>
<keyword evidence="3" id="KW-1185">Reference proteome</keyword>
<dbReference type="Proteomes" id="UP000193498">
    <property type="component" value="Unassembled WGS sequence"/>
</dbReference>
<dbReference type="Gene3D" id="2.70.50.70">
    <property type="match status" value="1"/>
</dbReference>
<proteinExistence type="predicted"/>
<feature type="signal peptide" evidence="1">
    <location>
        <begin position="1"/>
        <end position="19"/>
    </location>
</feature>
<name>A0A1Y1XUP9_9FUNG</name>
<gene>
    <name evidence="2" type="ORF">K493DRAFT_305715</name>
</gene>
<accession>A0A1Y1XUP9</accession>
<evidence type="ECO:0008006" key="4">
    <source>
        <dbReference type="Google" id="ProtNLM"/>
    </source>
</evidence>
<dbReference type="EMBL" id="MCFE01000441">
    <property type="protein sequence ID" value="ORX89497.1"/>
    <property type="molecule type" value="Genomic_DNA"/>
</dbReference>